<keyword evidence="3" id="KW-1185">Reference proteome</keyword>
<evidence type="ECO:0000313" key="2">
    <source>
        <dbReference type="EMBL" id="MFC4338065.1"/>
    </source>
</evidence>
<evidence type="ECO:0000313" key="3">
    <source>
        <dbReference type="Proteomes" id="UP001595823"/>
    </source>
</evidence>
<evidence type="ECO:0008006" key="4">
    <source>
        <dbReference type="Google" id="ProtNLM"/>
    </source>
</evidence>
<keyword evidence="1" id="KW-0732">Signal</keyword>
<accession>A0ABV8U5Q7</accession>
<organism evidence="2 3">
    <name type="scientific">Salininema proteolyticum</name>
    <dbReference type="NCBI Taxonomy" id="1607685"/>
    <lineage>
        <taxon>Bacteria</taxon>
        <taxon>Bacillati</taxon>
        <taxon>Actinomycetota</taxon>
        <taxon>Actinomycetes</taxon>
        <taxon>Glycomycetales</taxon>
        <taxon>Glycomycetaceae</taxon>
        <taxon>Salininema</taxon>
    </lineage>
</organism>
<dbReference type="EMBL" id="JBHSDK010000061">
    <property type="protein sequence ID" value="MFC4338065.1"/>
    <property type="molecule type" value="Genomic_DNA"/>
</dbReference>
<protein>
    <recommendedName>
        <fullName evidence="4">Lipoprotein</fullName>
    </recommendedName>
</protein>
<dbReference type="Proteomes" id="UP001595823">
    <property type="component" value="Unassembled WGS sequence"/>
</dbReference>
<feature type="signal peptide" evidence="1">
    <location>
        <begin position="1"/>
        <end position="21"/>
    </location>
</feature>
<sequence>MRLSKLSLALSAGSVSVLILGACQTQPVNVHDEWTNQSAYREAESIAADSVAGLEDFPGFSARTWDEDYCGEGWDEKEPVEGYTKPGLTYTFGEEASQDPNVRTAYPDMLEEHWKELGHEVERRESEGGDNVTVIGTRDDGMNMMYQVASIATLQVWVDESYCVEFTGPVDPTEPLGEGIDADSDDIDLEGWW</sequence>
<reference evidence="3" key="1">
    <citation type="journal article" date="2019" name="Int. J. Syst. Evol. Microbiol.">
        <title>The Global Catalogue of Microorganisms (GCM) 10K type strain sequencing project: providing services to taxonomists for standard genome sequencing and annotation.</title>
        <authorList>
            <consortium name="The Broad Institute Genomics Platform"/>
            <consortium name="The Broad Institute Genome Sequencing Center for Infectious Disease"/>
            <person name="Wu L."/>
            <person name="Ma J."/>
        </authorList>
    </citation>
    <scope>NUCLEOTIDE SEQUENCE [LARGE SCALE GENOMIC DNA]</scope>
    <source>
        <strain evidence="3">IBRC-M 10908</strain>
    </source>
</reference>
<proteinExistence type="predicted"/>
<name>A0ABV8U5Q7_9ACTN</name>
<gene>
    <name evidence="2" type="ORF">ACFPET_23000</name>
</gene>
<feature type="chain" id="PRO_5047303462" description="Lipoprotein" evidence="1">
    <location>
        <begin position="22"/>
        <end position="193"/>
    </location>
</feature>
<dbReference type="PROSITE" id="PS51257">
    <property type="entry name" value="PROKAR_LIPOPROTEIN"/>
    <property type="match status" value="1"/>
</dbReference>
<evidence type="ECO:0000256" key="1">
    <source>
        <dbReference type="SAM" id="SignalP"/>
    </source>
</evidence>
<dbReference type="RefSeq" id="WP_380625724.1">
    <property type="nucleotide sequence ID" value="NZ_JBHSDK010000061.1"/>
</dbReference>
<comment type="caution">
    <text evidence="2">The sequence shown here is derived from an EMBL/GenBank/DDBJ whole genome shotgun (WGS) entry which is preliminary data.</text>
</comment>